<dbReference type="InterPro" id="IPR011992">
    <property type="entry name" value="EF-hand-dom_pair"/>
</dbReference>
<protein>
    <recommendedName>
        <fullName evidence="4">EF-hand domain-containing protein</fullName>
    </recommendedName>
</protein>
<evidence type="ECO:0000256" key="3">
    <source>
        <dbReference type="SAM" id="MobiDB-lite"/>
    </source>
</evidence>
<feature type="compositionally biased region" description="Pro residues" evidence="3">
    <location>
        <begin position="228"/>
        <end position="237"/>
    </location>
</feature>
<dbReference type="GO" id="GO:0005509">
    <property type="term" value="F:calcium ion binding"/>
    <property type="evidence" value="ECO:0007669"/>
    <property type="project" value="InterPro"/>
</dbReference>
<feature type="compositionally biased region" description="Acidic residues" evidence="3">
    <location>
        <begin position="620"/>
        <end position="629"/>
    </location>
</feature>
<evidence type="ECO:0000259" key="4">
    <source>
        <dbReference type="PROSITE" id="PS50222"/>
    </source>
</evidence>
<organism evidence="5 6">
    <name type="scientific">Prymnesium parvum</name>
    <name type="common">Toxic golden alga</name>
    <dbReference type="NCBI Taxonomy" id="97485"/>
    <lineage>
        <taxon>Eukaryota</taxon>
        <taxon>Haptista</taxon>
        <taxon>Haptophyta</taxon>
        <taxon>Prymnesiophyceae</taxon>
        <taxon>Prymnesiales</taxon>
        <taxon>Prymnesiaceae</taxon>
        <taxon>Prymnesium</taxon>
    </lineage>
</organism>
<dbReference type="PANTHER" id="PTHR14095:SF0">
    <property type="entry name" value="MIP22305P"/>
    <property type="match status" value="1"/>
</dbReference>
<dbReference type="Gene3D" id="1.10.238.10">
    <property type="entry name" value="EF-hand"/>
    <property type="match status" value="1"/>
</dbReference>
<dbReference type="EMBL" id="JBGBPQ010000004">
    <property type="protein sequence ID" value="KAL1525505.1"/>
    <property type="molecule type" value="Genomic_DNA"/>
</dbReference>
<feature type="region of interest" description="Disordered" evidence="3">
    <location>
        <begin position="88"/>
        <end position="117"/>
    </location>
</feature>
<evidence type="ECO:0000256" key="1">
    <source>
        <dbReference type="ARBA" id="ARBA00022723"/>
    </source>
</evidence>
<dbReference type="PANTHER" id="PTHR14095">
    <property type="entry name" value="PHOSPHATASE 2A REGULATORY SUBUNIT-RELATED"/>
    <property type="match status" value="1"/>
</dbReference>
<comment type="caution">
    <text evidence="5">The sequence shown here is derived from an EMBL/GenBank/DDBJ whole genome shotgun (WGS) entry which is preliminary data.</text>
</comment>
<feature type="domain" description="EF-hand" evidence="4">
    <location>
        <begin position="493"/>
        <end position="528"/>
    </location>
</feature>
<evidence type="ECO:0000313" key="6">
    <source>
        <dbReference type="Proteomes" id="UP001515480"/>
    </source>
</evidence>
<dbReference type="PROSITE" id="PS00018">
    <property type="entry name" value="EF_HAND_1"/>
    <property type="match status" value="1"/>
</dbReference>
<dbReference type="InterPro" id="IPR002048">
    <property type="entry name" value="EF_hand_dom"/>
</dbReference>
<reference evidence="5 6" key="1">
    <citation type="journal article" date="2024" name="Science">
        <title>Giant polyketide synthase enzymes in the biosynthesis of giant marine polyether toxins.</title>
        <authorList>
            <person name="Fallon T.R."/>
            <person name="Shende V.V."/>
            <person name="Wierzbicki I.H."/>
            <person name="Pendleton A.L."/>
            <person name="Watervoot N.F."/>
            <person name="Auber R.P."/>
            <person name="Gonzalez D.J."/>
            <person name="Wisecaver J.H."/>
            <person name="Moore B.S."/>
        </authorList>
    </citation>
    <scope>NUCLEOTIDE SEQUENCE [LARGE SCALE GENOMIC DNA]</scope>
    <source>
        <strain evidence="5 6">12B1</strain>
    </source>
</reference>
<dbReference type="GO" id="GO:0000159">
    <property type="term" value="C:protein phosphatase type 2A complex"/>
    <property type="evidence" value="ECO:0007669"/>
    <property type="project" value="TreeGrafter"/>
</dbReference>
<dbReference type="PROSITE" id="PS50222">
    <property type="entry name" value="EF_HAND_2"/>
    <property type="match status" value="1"/>
</dbReference>
<evidence type="ECO:0000256" key="2">
    <source>
        <dbReference type="ARBA" id="ARBA00022837"/>
    </source>
</evidence>
<dbReference type="InterPro" id="IPR041534">
    <property type="entry name" value="EF-hand_13"/>
</dbReference>
<sequence length="636" mass="71461">MVRALDFTFDGDEGERFCLRLLGRQKDSPSGAVPEELLLSFAEIAGLELTTAVRAKAAQLLGQWLAMPSTESLFQLVLSNARREAPLNQQSLLERKSRLGGASKSNSSGKGTPPVAPTAVRVRWSVTGATPYRPPSFALKRARRRNSEPIPSSKPWLAATPASSRGKMRATDLEMATLGTPARSLTMTMNEAYDKMAGRALSPVLGSAAGSCAIGQTRSPLSYFGLKPQPPSSPPPFSLHDDQDGSGTGLKDAFEREAGGLGKRLSLTELQRLGVECLDLPKAIARLLAKRAQQEMPAEEQDGTVSYGAFSRLASHLRRSEQDKIRVFRVLRRPGSLWLTPSDIEELVWAVAESHAGLDFLRSSDEFLKAYVETTTLRILWNLGGFGTRRIDLQHWRHSTVTEVLYQLDEEQDINLARDFFSYNHFYVIWCIFWELDEDEDSILQKDDVMRYGSYGLSSRVVDRLWHLRRHTDSEGMKYADFVFFLLAEEDKQSLSALQYWFHVLDVNCDGVLDTQEMWYFYEELQSRLEAMGEEVVPFDEIVNEFNDMVAPARPSRITLSELKRCGLGYNVVSALTNVRKYIAWEGLSCEKAAGRASNLRDSTDWDLFADREYRRLVDAEEDEDDGEERGDSSDS</sequence>
<feature type="region of interest" description="Disordered" evidence="3">
    <location>
        <begin position="617"/>
        <end position="636"/>
    </location>
</feature>
<dbReference type="AlphaFoldDB" id="A0AB34JXX1"/>
<keyword evidence="2" id="KW-0106">Calcium</keyword>
<gene>
    <name evidence="5" type="ORF">AB1Y20_020361</name>
</gene>
<name>A0AB34JXX1_PRYPA</name>
<dbReference type="SUPFAM" id="SSF47473">
    <property type="entry name" value="EF-hand"/>
    <property type="match status" value="1"/>
</dbReference>
<feature type="region of interest" description="Disordered" evidence="3">
    <location>
        <begin position="142"/>
        <end position="167"/>
    </location>
</feature>
<dbReference type="Pfam" id="PF17958">
    <property type="entry name" value="EF-hand_13"/>
    <property type="match status" value="1"/>
</dbReference>
<accession>A0AB34JXX1</accession>
<evidence type="ECO:0000313" key="5">
    <source>
        <dbReference type="EMBL" id="KAL1525505.1"/>
    </source>
</evidence>
<feature type="compositionally biased region" description="Low complexity" evidence="3">
    <location>
        <begin position="100"/>
        <end position="111"/>
    </location>
</feature>
<dbReference type="Gene3D" id="1.10.238.220">
    <property type="match status" value="1"/>
</dbReference>
<dbReference type="Proteomes" id="UP001515480">
    <property type="component" value="Unassembled WGS sequence"/>
</dbReference>
<proteinExistence type="predicted"/>
<keyword evidence="1" id="KW-0479">Metal-binding</keyword>
<keyword evidence="6" id="KW-1185">Reference proteome</keyword>
<dbReference type="InterPro" id="IPR018247">
    <property type="entry name" value="EF_Hand_1_Ca_BS"/>
</dbReference>
<dbReference type="GO" id="GO:0019888">
    <property type="term" value="F:protein phosphatase regulator activity"/>
    <property type="evidence" value="ECO:0007669"/>
    <property type="project" value="TreeGrafter"/>
</dbReference>
<feature type="region of interest" description="Disordered" evidence="3">
    <location>
        <begin position="223"/>
        <end position="253"/>
    </location>
</feature>